<feature type="domain" description="DUF8073" evidence="2">
    <location>
        <begin position="1"/>
        <end position="59"/>
    </location>
</feature>
<keyword evidence="4" id="KW-1185">Reference proteome</keyword>
<feature type="transmembrane region" description="Helical" evidence="1">
    <location>
        <begin position="7"/>
        <end position="27"/>
    </location>
</feature>
<keyword evidence="1" id="KW-1133">Transmembrane helix</keyword>
<sequence>MQTRHAVLGLVLVVTTVMGIRGVVAILDGDVGIFARQVAVGGFILAFGVALYRNWDAIGT</sequence>
<keyword evidence="1" id="KW-0812">Transmembrane</keyword>
<name>A0A1H8MPG5_9EURY</name>
<dbReference type="RefSeq" id="WP_089820443.1">
    <property type="nucleotide sequence ID" value="NZ_FODV01000001.1"/>
</dbReference>
<protein>
    <recommendedName>
        <fullName evidence="2">DUF8073 domain-containing protein</fullName>
    </recommendedName>
</protein>
<dbReference type="Proteomes" id="UP000199126">
    <property type="component" value="Unassembled WGS sequence"/>
</dbReference>
<evidence type="ECO:0000313" key="3">
    <source>
        <dbReference type="EMBL" id="SEO19199.1"/>
    </source>
</evidence>
<feature type="transmembrane region" description="Helical" evidence="1">
    <location>
        <begin position="33"/>
        <end position="52"/>
    </location>
</feature>
<proteinExistence type="predicted"/>
<evidence type="ECO:0000259" key="2">
    <source>
        <dbReference type="Pfam" id="PF26274"/>
    </source>
</evidence>
<dbReference type="EMBL" id="FODV01000001">
    <property type="protein sequence ID" value="SEO19199.1"/>
    <property type="molecule type" value="Genomic_DNA"/>
</dbReference>
<dbReference type="Pfam" id="PF26274">
    <property type="entry name" value="DUF8073"/>
    <property type="match status" value="1"/>
</dbReference>
<organism evidence="3 4">
    <name type="scientific">Halogranum amylolyticum</name>
    <dbReference type="NCBI Taxonomy" id="660520"/>
    <lineage>
        <taxon>Archaea</taxon>
        <taxon>Methanobacteriati</taxon>
        <taxon>Methanobacteriota</taxon>
        <taxon>Stenosarchaea group</taxon>
        <taxon>Halobacteria</taxon>
        <taxon>Halobacteriales</taxon>
        <taxon>Haloferacaceae</taxon>
    </lineage>
</organism>
<accession>A0A1H8MPG5</accession>
<dbReference type="OrthoDB" id="324225at2157"/>
<keyword evidence="1" id="KW-0472">Membrane</keyword>
<gene>
    <name evidence="3" type="ORF">SAMN04487948_1014</name>
</gene>
<dbReference type="AlphaFoldDB" id="A0A1H8MPG5"/>
<reference evidence="4" key="1">
    <citation type="submission" date="2016-10" db="EMBL/GenBank/DDBJ databases">
        <authorList>
            <person name="Varghese N."/>
            <person name="Submissions S."/>
        </authorList>
    </citation>
    <scope>NUCLEOTIDE SEQUENCE [LARGE SCALE GENOMIC DNA]</scope>
    <source>
        <strain evidence="4">CGMCC 1.10121</strain>
    </source>
</reference>
<evidence type="ECO:0000313" key="4">
    <source>
        <dbReference type="Proteomes" id="UP000199126"/>
    </source>
</evidence>
<dbReference type="InterPro" id="IPR058386">
    <property type="entry name" value="DUF8073"/>
</dbReference>
<evidence type="ECO:0000256" key="1">
    <source>
        <dbReference type="SAM" id="Phobius"/>
    </source>
</evidence>